<accession>A0A1L9S8L9</accession>
<feature type="active site" description="Proton acceptor" evidence="9">
    <location>
        <position position="33"/>
    </location>
</feature>
<sequence>MPSSSALTVTLFAALAYGYANPGGCSGECVVYDPTVIIRSSDNTYFRFSTGDEIYYVTASDIAGPWTVVGSMLPDGSSIDLAGNTDLWAPDAHYIDGLYYVYYAVSTFGSQDSAIGLATSETMDLDSWTDHGSVGIVSSSSKDYNAIDPSLIEIDGTYYMQFGSFWDDIYQVEMNSEATAASGSSYNLAYYPDGDHPEEGSYMYQNGDYYYLFYSWGICCDYDVDMPATGQEYHIKVCRSETGTGDFVDADGVACSDGGGTVVLESHGEVYGPGGQGVYDDPTYGSVLYYAYTNTSIGYADDEKQFGWNVIDWSSGWPAV</sequence>
<feature type="chain" id="PRO_5012499329" description="Arabinan endo-1,5-alpha-L-arabinosidase" evidence="11">
    <location>
        <begin position="21"/>
        <end position="320"/>
    </location>
</feature>
<protein>
    <recommendedName>
        <fullName evidence="4 8">Arabinan endo-1,5-alpha-L-arabinosidase</fullName>
        <ecNumber evidence="4 8">3.2.1.99</ecNumber>
    </recommendedName>
</protein>
<keyword evidence="5 11" id="KW-0732">Signal</keyword>
<dbReference type="Proteomes" id="UP000184188">
    <property type="component" value="Unassembled WGS sequence"/>
</dbReference>
<comment type="pathway">
    <text evidence="2 8">Glycan metabolism; L-arabinan degradation.</text>
</comment>
<dbReference type="Gene3D" id="2.115.10.20">
    <property type="entry name" value="Glycosyl hydrolase domain, family 43"/>
    <property type="match status" value="1"/>
</dbReference>
<dbReference type="InterPro" id="IPR016840">
    <property type="entry name" value="Glyco_hydro_43_endo_a_Ara-ase"/>
</dbReference>
<evidence type="ECO:0000256" key="6">
    <source>
        <dbReference type="ARBA" id="ARBA00022801"/>
    </source>
</evidence>
<evidence type="ECO:0000256" key="1">
    <source>
        <dbReference type="ARBA" id="ARBA00000375"/>
    </source>
</evidence>
<dbReference type="EC" id="3.2.1.99" evidence="4 8"/>
<evidence type="ECO:0000256" key="2">
    <source>
        <dbReference type="ARBA" id="ARBA00004834"/>
    </source>
</evidence>
<dbReference type="GO" id="GO:0046558">
    <property type="term" value="F:arabinan endo-1,5-alpha-L-arabinosidase activity"/>
    <property type="evidence" value="ECO:0007669"/>
    <property type="project" value="UniProtKB-EC"/>
</dbReference>
<name>A0A1L9S8L9_9EURO</name>
<evidence type="ECO:0000256" key="7">
    <source>
        <dbReference type="ARBA" id="ARBA00023295"/>
    </source>
</evidence>
<evidence type="ECO:0000313" key="13">
    <source>
        <dbReference type="Proteomes" id="UP000184188"/>
    </source>
</evidence>
<proteinExistence type="inferred from homology"/>
<dbReference type="OrthoDB" id="195678at2759"/>
<feature type="site" description="Important for catalytic activity, responsible for pKa modulation of the active site Glu and correct orientation of both the proton donor and substrate" evidence="10">
    <location>
        <position position="148"/>
    </location>
</feature>
<dbReference type="CDD" id="cd18831">
    <property type="entry name" value="GH43_AnAbnA-like"/>
    <property type="match status" value="1"/>
</dbReference>
<dbReference type="InterPro" id="IPR006710">
    <property type="entry name" value="Glyco_hydro_43"/>
</dbReference>
<gene>
    <name evidence="12" type="ORF">ASPZODRAFT_73792</name>
</gene>
<dbReference type="PIRSF" id="PIRSF026534">
    <property type="entry name" value="Endo_alpha-L-arabinosidase"/>
    <property type="match status" value="1"/>
</dbReference>
<feature type="signal peptide" evidence="11">
    <location>
        <begin position="1"/>
        <end position="20"/>
    </location>
</feature>
<evidence type="ECO:0000256" key="8">
    <source>
        <dbReference type="PIRNR" id="PIRNR026534"/>
    </source>
</evidence>
<dbReference type="FunFam" id="2.115.10.20:FF:000005">
    <property type="entry name" value="Arabinan endo-1,5-alpha-L-arabinosidase"/>
    <property type="match status" value="1"/>
</dbReference>
<comment type="similarity">
    <text evidence="3 8">Belongs to the glycosyl hydrolase 43 family.</text>
</comment>
<comment type="catalytic activity">
    <reaction evidence="1 8">
        <text>Endohydrolysis of (1-&gt;5)-alpha-arabinofuranosidic linkages in (1-&gt;5)-arabinans.</text>
        <dbReference type="EC" id="3.2.1.99"/>
    </reaction>
</comment>
<dbReference type="AlphaFoldDB" id="A0A1L9S8L9"/>
<evidence type="ECO:0000256" key="10">
    <source>
        <dbReference type="PIRSR" id="PIRSR606710-2"/>
    </source>
</evidence>
<evidence type="ECO:0000256" key="5">
    <source>
        <dbReference type="ARBA" id="ARBA00022729"/>
    </source>
</evidence>
<dbReference type="PANTHER" id="PTHR43301:SF3">
    <property type="entry name" value="ARABINAN ENDO-1,5-ALPHA-L-ARABINOSIDASE A-RELATED"/>
    <property type="match status" value="1"/>
</dbReference>
<dbReference type="Pfam" id="PF04616">
    <property type="entry name" value="Glyco_hydro_43"/>
    <property type="match status" value="1"/>
</dbReference>
<dbReference type="EMBL" id="KV878351">
    <property type="protein sequence ID" value="OJJ43506.1"/>
    <property type="molecule type" value="Genomic_DNA"/>
</dbReference>
<reference evidence="13" key="1">
    <citation type="journal article" date="2017" name="Genome Biol.">
        <title>Comparative genomics reveals high biological diversity and specific adaptations in the industrially and medically important fungal genus Aspergillus.</title>
        <authorList>
            <person name="de Vries R.P."/>
            <person name="Riley R."/>
            <person name="Wiebenga A."/>
            <person name="Aguilar-Osorio G."/>
            <person name="Amillis S."/>
            <person name="Uchima C.A."/>
            <person name="Anderluh G."/>
            <person name="Asadollahi M."/>
            <person name="Askin M."/>
            <person name="Barry K."/>
            <person name="Battaglia E."/>
            <person name="Bayram O."/>
            <person name="Benocci T."/>
            <person name="Braus-Stromeyer S.A."/>
            <person name="Caldana C."/>
            <person name="Canovas D."/>
            <person name="Cerqueira G.C."/>
            <person name="Chen F."/>
            <person name="Chen W."/>
            <person name="Choi C."/>
            <person name="Clum A."/>
            <person name="Dos Santos R.A."/>
            <person name="Damasio A.R."/>
            <person name="Diallinas G."/>
            <person name="Emri T."/>
            <person name="Fekete E."/>
            <person name="Flipphi M."/>
            <person name="Freyberg S."/>
            <person name="Gallo A."/>
            <person name="Gournas C."/>
            <person name="Habgood R."/>
            <person name="Hainaut M."/>
            <person name="Harispe M.L."/>
            <person name="Henrissat B."/>
            <person name="Hilden K.S."/>
            <person name="Hope R."/>
            <person name="Hossain A."/>
            <person name="Karabika E."/>
            <person name="Karaffa L."/>
            <person name="Karanyi Z."/>
            <person name="Krasevec N."/>
            <person name="Kuo A."/>
            <person name="Kusch H."/>
            <person name="LaButti K."/>
            <person name="Lagendijk E.L."/>
            <person name="Lapidus A."/>
            <person name="Levasseur A."/>
            <person name="Lindquist E."/>
            <person name="Lipzen A."/>
            <person name="Logrieco A.F."/>
            <person name="MacCabe A."/>
            <person name="Maekelae M.R."/>
            <person name="Malavazi I."/>
            <person name="Melin P."/>
            <person name="Meyer V."/>
            <person name="Mielnichuk N."/>
            <person name="Miskei M."/>
            <person name="Molnar A.P."/>
            <person name="Mule G."/>
            <person name="Ngan C.Y."/>
            <person name="Orejas M."/>
            <person name="Orosz E."/>
            <person name="Ouedraogo J.P."/>
            <person name="Overkamp K.M."/>
            <person name="Park H.-S."/>
            <person name="Perrone G."/>
            <person name="Piumi F."/>
            <person name="Punt P.J."/>
            <person name="Ram A.F."/>
            <person name="Ramon A."/>
            <person name="Rauscher S."/>
            <person name="Record E."/>
            <person name="Riano-Pachon D.M."/>
            <person name="Robert V."/>
            <person name="Roehrig J."/>
            <person name="Ruller R."/>
            <person name="Salamov A."/>
            <person name="Salih N.S."/>
            <person name="Samson R.A."/>
            <person name="Sandor E."/>
            <person name="Sanguinetti M."/>
            <person name="Schuetze T."/>
            <person name="Sepcic K."/>
            <person name="Shelest E."/>
            <person name="Sherlock G."/>
            <person name="Sophianopoulou V."/>
            <person name="Squina F.M."/>
            <person name="Sun H."/>
            <person name="Susca A."/>
            <person name="Todd R.B."/>
            <person name="Tsang A."/>
            <person name="Unkles S.E."/>
            <person name="van de Wiele N."/>
            <person name="van Rossen-Uffink D."/>
            <person name="Oliveira J.V."/>
            <person name="Vesth T.C."/>
            <person name="Visser J."/>
            <person name="Yu J.-H."/>
            <person name="Zhou M."/>
            <person name="Andersen M.R."/>
            <person name="Archer D.B."/>
            <person name="Baker S.E."/>
            <person name="Benoit I."/>
            <person name="Brakhage A.A."/>
            <person name="Braus G.H."/>
            <person name="Fischer R."/>
            <person name="Frisvad J.C."/>
            <person name="Goldman G.H."/>
            <person name="Houbraken J."/>
            <person name="Oakley B."/>
            <person name="Pocsi I."/>
            <person name="Scazzocchio C."/>
            <person name="Seiboth B."/>
            <person name="vanKuyk P.A."/>
            <person name="Wortman J."/>
            <person name="Dyer P.S."/>
            <person name="Grigoriev I.V."/>
        </authorList>
    </citation>
    <scope>NUCLEOTIDE SEQUENCE [LARGE SCALE GENOMIC DNA]</scope>
    <source>
        <strain evidence="13">CBS 506.65</strain>
    </source>
</reference>
<evidence type="ECO:0000313" key="12">
    <source>
        <dbReference type="EMBL" id="OJJ43506.1"/>
    </source>
</evidence>
<keyword evidence="7 8" id="KW-0326">Glycosidase</keyword>
<evidence type="ECO:0000256" key="9">
    <source>
        <dbReference type="PIRSR" id="PIRSR606710-1"/>
    </source>
</evidence>
<evidence type="ECO:0000256" key="3">
    <source>
        <dbReference type="ARBA" id="ARBA00009865"/>
    </source>
</evidence>
<dbReference type="InterPro" id="IPR023296">
    <property type="entry name" value="Glyco_hydro_beta-prop_sf"/>
</dbReference>
<dbReference type="GeneID" id="34616381"/>
<dbReference type="VEuPathDB" id="FungiDB:ASPZODRAFT_73792"/>
<feature type="active site" description="Proton donor" evidence="9">
    <location>
        <position position="199"/>
    </location>
</feature>
<dbReference type="GO" id="GO:0031222">
    <property type="term" value="P:arabinan catabolic process"/>
    <property type="evidence" value="ECO:0007669"/>
    <property type="project" value="UniProtKB-UniPathway"/>
</dbReference>
<evidence type="ECO:0000256" key="4">
    <source>
        <dbReference type="ARBA" id="ARBA00012586"/>
    </source>
</evidence>
<dbReference type="UniPathway" id="UPA00667"/>
<organism evidence="12 13">
    <name type="scientific">Penicilliopsis zonata CBS 506.65</name>
    <dbReference type="NCBI Taxonomy" id="1073090"/>
    <lineage>
        <taxon>Eukaryota</taxon>
        <taxon>Fungi</taxon>
        <taxon>Dikarya</taxon>
        <taxon>Ascomycota</taxon>
        <taxon>Pezizomycotina</taxon>
        <taxon>Eurotiomycetes</taxon>
        <taxon>Eurotiomycetidae</taxon>
        <taxon>Eurotiales</taxon>
        <taxon>Aspergillaceae</taxon>
        <taxon>Penicilliopsis</taxon>
    </lineage>
</organism>
<dbReference type="STRING" id="1073090.A0A1L9S8L9"/>
<dbReference type="PANTHER" id="PTHR43301">
    <property type="entry name" value="ARABINAN ENDO-1,5-ALPHA-L-ARABINOSIDASE"/>
    <property type="match status" value="1"/>
</dbReference>
<dbReference type="RefSeq" id="XP_022578016.1">
    <property type="nucleotide sequence ID" value="XM_022729917.1"/>
</dbReference>
<dbReference type="InterPro" id="IPR050727">
    <property type="entry name" value="GH43_arabinanases"/>
</dbReference>
<keyword evidence="6 8" id="KW-0378">Hydrolase</keyword>
<dbReference type="SUPFAM" id="SSF75005">
    <property type="entry name" value="Arabinanase/levansucrase/invertase"/>
    <property type="match status" value="1"/>
</dbReference>
<keyword evidence="13" id="KW-1185">Reference proteome</keyword>
<evidence type="ECO:0000256" key="11">
    <source>
        <dbReference type="SAM" id="SignalP"/>
    </source>
</evidence>